<protein>
    <submittedName>
        <fullName evidence="7">AI-2E family transporter</fullName>
    </submittedName>
</protein>
<organism evidence="7 8">
    <name type="scientific">Nocardia jiangxiensis</name>
    <dbReference type="NCBI Taxonomy" id="282685"/>
    <lineage>
        <taxon>Bacteria</taxon>
        <taxon>Bacillati</taxon>
        <taxon>Actinomycetota</taxon>
        <taxon>Actinomycetes</taxon>
        <taxon>Mycobacteriales</taxon>
        <taxon>Nocardiaceae</taxon>
        <taxon>Nocardia</taxon>
    </lineage>
</organism>
<dbReference type="Pfam" id="PF01594">
    <property type="entry name" value="AI-2E_transport"/>
    <property type="match status" value="1"/>
</dbReference>
<evidence type="ECO:0000256" key="4">
    <source>
        <dbReference type="ARBA" id="ARBA00022989"/>
    </source>
</evidence>
<dbReference type="PANTHER" id="PTHR21716">
    <property type="entry name" value="TRANSMEMBRANE PROTEIN"/>
    <property type="match status" value="1"/>
</dbReference>
<evidence type="ECO:0000256" key="5">
    <source>
        <dbReference type="ARBA" id="ARBA00023136"/>
    </source>
</evidence>
<proteinExistence type="inferred from homology"/>
<gene>
    <name evidence="7" type="ORF">ACFYXQ_38455</name>
</gene>
<keyword evidence="5 6" id="KW-0472">Membrane</keyword>
<evidence type="ECO:0000256" key="6">
    <source>
        <dbReference type="SAM" id="Phobius"/>
    </source>
</evidence>
<feature type="transmembrane region" description="Helical" evidence="6">
    <location>
        <begin position="49"/>
        <end position="66"/>
    </location>
</feature>
<comment type="subcellular location">
    <subcellularLocation>
        <location evidence="1">Membrane</location>
        <topology evidence="1">Multi-pass membrane protein</topology>
    </subcellularLocation>
</comment>
<dbReference type="EMBL" id="JBIAQY010000020">
    <property type="protein sequence ID" value="MFF3573656.1"/>
    <property type="molecule type" value="Genomic_DNA"/>
</dbReference>
<name>A0ABW6SBH7_9NOCA</name>
<feature type="transmembrane region" description="Helical" evidence="6">
    <location>
        <begin position="316"/>
        <end position="342"/>
    </location>
</feature>
<dbReference type="RefSeq" id="WP_387406499.1">
    <property type="nucleotide sequence ID" value="NZ_JBIAQY010000020.1"/>
</dbReference>
<evidence type="ECO:0000256" key="3">
    <source>
        <dbReference type="ARBA" id="ARBA00022692"/>
    </source>
</evidence>
<evidence type="ECO:0000313" key="8">
    <source>
        <dbReference type="Proteomes" id="UP001601992"/>
    </source>
</evidence>
<accession>A0ABW6SBH7</accession>
<feature type="transmembrane region" description="Helical" evidence="6">
    <location>
        <begin position="78"/>
        <end position="104"/>
    </location>
</feature>
<keyword evidence="4 6" id="KW-1133">Transmembrane helix</keyword>
<feature type="transmembrane region" description="Helical" evidence="6">
    <location>
        <begin position="21"/>
        <end position="43"/>
    </location>
</feature>
<comment type="caution">
    <text evidence="7">The sequence shown here is derived from an EMBL/GenBank/DDBJ whole genome shotgun (WGS) entry which is preliminary data.</text>
</comment>
<dbReference type="Proteomes" id="UP001601992">
    <property type="component" value="Unassembled WGS sequence"/>
</dbReference>
<keyword evidence="8" id="KW-1185">Reference proteome</keyword>
<dbReference type="PANTHER" id="PTHR21716:SF64">
    <property type="entry name" value="AI-2 TRANSPORT PROTEIN TQSA"/>
    <property type="match status" value="1"/>
</dbReference>
<sequence>MRRTGARPVRVTPPPVTAGAWAIPRGLIVLLAIAAAVVAIAGIKAFAGVLGPAFLALMLTVAVHPLQRWARARGLRPWIGMTIALVAVWLILIVLLGALVLSAARLATELPDYTDRVNELLAGLRSRLADRGVDSSQIRNLLSGLDVDKVVSVLGAALRGLVGVLSNLIFVLVLLMFMAFDAMGIGRKLAVVSAMRPEIAYALEVFAVGTRKYLIVSTVFGAIVAVLDGIALWLMGVPLPILWAVLSFITNYIPNIGFVIGLVPPALLALLNSGPTLMIWVIVVYCVINFVIQSIIQPKYVGDSVGLSVTVTFLSLVFWSWVLGALGALLAVPLTLLVKALLLDIDPTTRWVSALIADTAPAALDDDVGPASPG</sequence>
<keyword evidence="3 6" id="KW-0812">Transmembrane</keyword>
<reference evidence="7 8" key="1">
    <citation type="submission" date="2024-10" db="EMBL/GenBank/DDBJ databases">
        <title>The Natural Products Discovery Center: Release of the First 8490 Sequenced Strains for Exploring Actinobacteria Biosynthetic Diversity.</title>
        <authorList>
            <person name="Kalkreuter E."/>
            <person name="Kautsar S.A."/>
            <person name="Yang D."/>
            <person name="Bader C.D."/>
            <person name="Teijaro C.N."/>
            <person name="Fluegel L."/>
            <person name="Davis C.M."/>
            <person name="Simpson J.R."/>
            <person name="Lauterbach L."/>
            <person name="Steele A.D."/>
            <person name="Gui C."/>
            <person name="Meng S."/>
            <person name="Li G."/>
            <person name="Viehrig K."/>
            <person name="Ye F."/>
            <person name="Su P."/>
            <person name="Kiefer A.F."/>
            <person name="Nichols A."/>
            <person name="Cepeda A.J."/>
            <person name="Yan W."/>
            <person name="Fan B."/>
            <person name="Jiang Y."/>
            <person name="Adhikari A."/>
            <person name="Zheng C.-J."/>
            <person name="Schuster L."/>
            <person name="Cowan T.M."/>
            <person name="Smanski M.J."/>
            <person name="Chevrette M.G."/>
            <person name="De Carvalho L.P.S."/>
            <person name="Shen B."/>
        </authorList>
    </citation>
    <scope>NUCLEOTIDE SEQUENCE [LARGE SCALE GENOMIC DNA]</scope>
    <source>
        <strain evidence="7 8">NPDC002593</strain>
    </source>
</reference>
<comment type="similarity">
    <text evidence="2">Belongs to the autoinducer-2 exporter (AI-2E) (TC 2.A.86) family.</text>
</comment>
<feature type="transmembrane region" description="Helical" evidence="6">
    <location>
        <begin position="156"/>
        <end position="180"/>
    </location>
</feature>
<feature type="transmembrane region" description="Helical" evidence="6">
    <location>
        <begin position="213"/>
        <end position="235"/>
    </location>
</feature>
<feature type="transmembrane region" description="Helical" evidence="6">
    <location>
        <begin position="241"/>
        <end position="270"/>
    </location>
</feature>
<dbReference type="InterPro" id="IPR002549">
    <property type="entry name" value="AI-2E-like"/>
</dbReference>
<evidence type="ECO:0000256" key="2">
    <source>
        <dbReference type="ARBA" id="ARBA00009773"/>
    </source>
</evidence>
<feature type="transmembrane region" description="Helical" evidence="6">
    <location>
        <begin position="277"/>
        <end position="296"/>
    </location>
</feature>
<evidence type="ECO:0000256" key="1">
    <source>
        <dbReference type="ARBA" id="ARBA00004141"/>
    </source>
</evidence>
<evidence type="ECO:0000313" key="7">
    <source>
        <dbReference type="EMBL" id="MFF3573656.1"/>
    </source>
</evidence>